<evidence type="ECO:0000313" key="3">
    <source>
        <dbReference type="Proteomes" id="UP000032749"/>
    </source>
</evidence>
<evidence type="ECO:0000256" key="1">
    <source>
        <dbReference type="SAM" id="SignalP"/>
    </source>
</evidence>
<sequence length="197" mass="21940">MLKRIASPLLASSLAATLLLTTGCALSPQVINLETSSPLQTSPAQVGRSALVRVRDLREETEQLGTRGGSEPENAPLISKPNLQLALQEKMQNSLQQLGFGGDSPFEPLKVDLAIEQFDYQCNDGAWVNQCQLEMTMRLSIDNEALKFSQPFTLNEERSVITAPRKGYNEEWINQSIDKLWQHMMNQPKVKESLGIK</sequence>
<organism evidence="2 3">
    <name type="scientific">Oleispira antarctica RB-8</name>
    <dbReference type="NCBI Taxonomy" id="698738"/>
    <lineage>
        <taxon>Bacteria</taxon>
        <taxon>Pseudomonadati</taxon>
        <taxon>Pseudomonadota</taxon>
        <taxon>Gammaproteobacteria</taxon>
        <taxon>Oceanospirillales</taxon>
        <taxon>Oceanospirillaceae</taxon>
        <taxon>Oleispira</taxon>
    </lineage>
</organism>
<proteinExistence type="predicted"/>
<reference evidence="2 3" key="1">
    <citation type="journal article" date="2013" name="Nat. Commun.">
        <title>Genome sequence and functional genomic analysis of the oil-degrading bacterium Oleispira antarctica.</title>
        <authorList>
            <person name="Kube M."/>
            <person name="Chernikova T.N."/>
            <person name="Al-Ramahi Y."/>
            <person name="Beloqui A."/>
            <person name="Lopez-Cortez N."/>
            <person name="Guazzaroni M.E."/>
            <person name="Heipieper H.J."/>
            <person name="Klages S."/>
            <person name="Kotsyurbenko O.R."/>
            <person name="Langer I."/>
            <person name="Nechitaylo T.Y."/>
            <person name="Lunsdorf H."/>
            <person name="Fernandez M."/>
            <person name="Juarez S."/>
            <person name="Ciordia S."/>
            <person name="Singer A."/>
            <person name="Kagan O."/>
            <person name="Egorova O."/>
            <person name="Petit P.A."/>
            <person name="Stogios P."/>
            <person name="Kim Y."/>
            <person name="Tchigvintsev A."/>
            <person name="Flick R."/>
            <person name="Denaro R."/>
            <person name="Genovese M."/>
            <person name="Albar J.P."/>
            <person name="Reva O.N."/>
            <person name="Martinez-Gomariz M."/>
            <person name="Tran H."/>
            <person name="Ferrer M."/>
            <person name="Savchenko A."/>
            <person name="Yakunin A.F."/>
            <person name="Yakimov M.M."/>
            <person name="Golyshina O.V."/>
            <person name="Reinhardt R."/>
            <person name="Golyshin P.N."/>
        </authorList>
    </citation>
    <scope>NUCLEOTIDE SEQUENCE [LARGE SCALE GENOMIC DNA]</scope>
</reference>
<accession>R4YM93</accession>
<feature type="chain" id="PRO_5004374255" description="Lipoprotein" evidence="1">
    <location>
        <begin position="28"/>
        <end position="197"/>
    </location>
</feature>
<dbReference type="HOGENOM" id="CLU_1389639_0_0_6"/>
<dbReference type="InterPro" id="IPR005619">
    <property type="entry name" value="Uncharacterised_YajG"/>
</dbReference>
<dbReference type="OrthoDB" id="6120083at2"/>
<dbReference type="PROSITE" id="PS51257">
    <property type="entry name" value="PROKAR_LIPOPROTEIN"/>
    <property type="match status" value="1"/>
</dbReference>
<dbReference type="KEGG" id="oai:OLEAN_C16590"/>
<feature type="signal peptide" evidence="1">
    <location>
        <begin position="1"/>
        <end position="27"/>
    </location>
</feature>
<gene>
    <name evidence="2" type="ORF">OLEAN_C16590</name>
</gene>
<protein>
    <recommendedName>
        <fullName evidence="4">Lipoprotein</fullName>
    </recommendedName>
</protein>
<dbReference type="AlphaFoldDB" id="R4YM93"/>
<name>R4YM93_OLEAN</name>
<dbReference type="EMBL" id="FO203512">
    <property type="protein sequence ID" value="CCK75835.1"/>
    <property type="molecule type" value="Genomic_DNA"/>
</dbReference>
<keyword evidence="1" id="KW-0732">Signal</keyword>
<evidence type="ECO:0000313" key="2">
    <source>
        <dbReference type="EMBL" id="CCK75835.1"/>
    </source>
</evidence>
<dbReference type="Pfam" id="PF03923">
    <property type="entry name" value="Lipoprotein_16"/>
    <property type="match status" value="1"/>
</dbReference>
<evidence type="ECO:0008006" key="4">
    <source>
        <dbReference type="Google" id="ProtNLM"/>
    </source>
</evidence>
<dbReference type="Proteomes" id="UP000032749">
    <property type="component" value="Chromosome"/>
</dbReference>
<dbReference type="STRING" id="698738.OLEAN_C16590"/>
<keyword evidence="3" id="KW-1185">Reference proteome</keyword>